<dbReference type="SUPFAM" id="SSF53756">
    <property type="entry name" value="UDP-Glycosyltransferase/glycogen phosphorylase"/>
    <property type="match status" value="1"/>
</dbReference>
<dbReference type="EMBL" id="AP012492">
    <property type="protein sequence ID" value="BAM33538.1"/>
    <property type="molecule type" value="Genomic_DNA"/>
</dbReference>
<reference evidence="2" key="1">
    <citation type="submission" date="2008-08" db="EMBL/GenBank/DDBJ databases">
        <title>Annotation of Helicobacter cinaedi strain CCUG 18818.</title>
        <authorList>
            <consortium name="The Broad Institute Genome Sequencing Platform"/>
            <person name="Fox J.G."/>
            <person name="Shen Z."/>
            <person name="Charoenlap N."/>
            <person name="Schauer D.B."/>
            <person name="Ward D."/>
            <person name="Mehta T."/>
            <person name="Young S."/>
            <person name="Jaffe D."/>
            <person name="Gnerre S."/>
            <person name="Berlin A."/>
            <person name="Heiman D."/>
            <person name="Hepburn T."/>
            <person name="Shea T."/>
            <person name="Sykes S."/>
            <person name="Alvarado L."/>
            <person name="Kodira C."/>
            <person name="Borodovsky M."/>
            <person name="Lander E."/>
            <person name="Galagan J."/>
            <person name="Nusbaum C."/>
            <person name="Birren B."/>
        </authorList>
    </citation>
    <scope>NUCLEOTIDE SEQUENCE</scope>
    <source>
        <strain evidence="2">CCUG 18818</strain>
    </source>
</reference>
<gene>
    <name evidence="1" type="ORF">HCBAA847_2323</name>
    <name evidence="2" type="ORF">HCCG_00722</name>
</gene>
<accession>A0AAI8QI89</accession>
<evidence type="ECO:0000313" key="2">
    <source>
        <dbReference type="EMBL" id="EFR46176.1"/>
    </source>
</evidence>
<reference evidence="1 4" key="2">
    <citation type="journal article" date="2012" name="J. Bacteriol.">
        <title>Complete Genome Sequence of Helicobacter cinaedi Type Strain ATCC BAA-847.</title>
        <authorList>
            <person name="Miyoshi-Akiyama T."/>
            <person name="Takeshita N."/>
            <person name="Ohmagari N."/>
            <person name="Kirikae T."/>
        </authorList>
    </citation>
    <scope>NUCLEOTIDE SEQUENCE [LARGE SCALE GENOMIC DNA]</scope>
    <source>
        <strain evidence="1 4">ATCC BAA-847</strain>
    </source>
</reference>
<dbReference type="RefSeq" id="WP_002956026.1">
    <property type="nucleotide sequence ID" value="NC_020555.1"/>
</dbReference>
<proteinExistence type="predicted"/>
<reference evidence="3" key="4">
    <citation type="journal article" date="2014" name="Genome Announc.">
        <title>Draft genome sequences of six enterohepatic helicobacter species isolated from humans and one from rhesus macaques.</title>
        <authorList>
            <person name="Shen Z."/>
            <person name="Sheh A."/>
            <person name="Young S.K."/>
            <person name="Abouelliel A."/>
            <person name="Ward D.V."/>
            <person name="Earl A.M."/>
            <person name="Fox J.G."/>
        </authorList>
    </citation>
    <scope>NUCLEOTIDE SEQUENCE [LARGE SCALE GENOMIC DNA]</scope>
    <source>
        <strain evidence="3">CCUG 18818</strain>
    </source>
</reference>
<dbReference type="KEGG" id="hcb:HCBAA847_2323"/>
<dbReference type="Gene3D" id="3.40.50.2000">
    <property type="entry name" value="Glycogen Phosphorylase B"/>
    <property type="match status" value="1"/>
</dbReference>
<protein>
    <recommendedName>
        <fullName evidence="5">Capsular biosynthesis protein</fullName>
    </recommendedName>
</protein>
<evidence type="ECO:0000313" key="4">
    <source>
        <dbReference type="Proteomes" id="UP000006036"/>
    </source>
</evidence>
<dbReference type="EMBL" id="DS990391">
    <property type="protein sequence ID" value="EFR46176.1"/>
    <property type="molecule type" value="Genomic_DNA"/>
</dbReference>
<name>A0AAI8QI89_9HELI</name>
<evidence type="ECO:0000313" key="3">
    <source>
        <dbReference type="Proteomes" id="UP000005755"/>
    </source>
</evidence>
<sequence length="422" mass="49058">MKRHILILAAANISTCPRPMRILEALKDEIKQGKYEVSVMGIDNEDGSAMPKIPHIATFSYPYYKKRNFFGELRLWLDVMCGRWDRLSFIKNRLVVKEHIKTHRYDVIICHDLLLLPVLFAGLDSKREDSKRLDSKSNRQEAQSTRVIFDAREFYPLQNTSSLRWRLLFKAFNTYLCETYAKRADRIFSVSPRFCELYSTHFGLKAELLLSLPPYYELKPTPTNPQKVKILYHGALNKNRDIHKIIYLCQKLDKRFCMDFIFTGGTKPYRKKIESAILRLQKQGCNVRVLPAVSLEQIVPFGNDYDIGFIYIPQHNHNLFATIPNKFFEYIQSRLALFLPPIESLQSITEKYDNAIISSDFSLDSMAHALNALSTEEISTKKQNSHIAALELNLNQNVQKIRDTLIELLEQMPLQKEPCTIQ</sequence>
<dbReference type="GeneID" id="66540463"/>
<evidence type="ECO:0000313" key="1">
    <source>
        <dbReference type="EMBL" id="BAM33538.1"/>
    </source>
</evidence>
<reference evidence="1" key="3">
    <citation type="submission" date="2012-07" db="EMBL/GenBank/DDBJ databases">
        <authorList>
            <person name="Akiyama T."/>
            <person name="Takeshita N."/>
            <person name="Ohmagari N."/>
            <person name="Kirikae T."/>
        </authorList>
    </citation>
    <scope>NUCLEOTIDE SEQUENCE</scope>
    <source>
        <strain evidence="1">ATCC BAA-847</strain>
    </source>
</reference>
<dbReference type="AlphaFoldDB" id="A0AAI8QI89"/>
<dbReference type="Proteomes" id="UP000005755">
    <property type="component" value="Unassembled WGS sequence"/>
</dbReference>
<keyword evidence="3" id="KW-1185">Reference proteome</keyword>
<evidence type="ECO:0008006" key="5">
    <source>
        <dbReference type="Google" id="ProtNLM"/>
    </source>
</evidence>
<organism evidence="1 4">
    <name type="scientific">Helicobacter cinaedi CCUG 18818 = ATCC BAA-847</name>
    <dbReference type="NCBI Taxonomy" id="537971"/>
    <lineage>
        <taxon>Bacteria</taxon>
        <taxon>Pseudomonadati</taxon>
        <taxon>Campylobacterota</taxon>
        <taxon>Epsilonproteobacteria</taxon>
        <taxon>Campylobacterales</taxon>
        <taxon>Helicobacteraceae</taxon>
        <taxon>Helicobacter</taxon>
    </lineage>
</organism>
<dbReference type="Proteomes" id="UP000006036">
    <property type="component" value="Chromosome 1"/>
</dbReference>